<organism evidence="2 3">
    <name type="scientific">Chamaesiphon polymorphus CCALA 037</name>
    <dbReference type="NCBI Taxonomy" id="2107692"/>
    <lineage>
        <taxon>Bacteria</taxon>
        <taxon>Bacillati</taxon>
        <taxon>Cyanobacteriota</taxon>
        <taxon>Cyanophyceae</taxon>
        <taxon>Gomontiellales</taxon>
        <taxon>Chamaesiphonaceae</taxon>
        <taxon>Chamaesiphon</taxon>
    </lineage>
</organism>
<dbReference type="SUPFAM" id="SSF103511">
    <property type="entry name" value="Chlorophyll a-b binding protein"/>
    <property type="match status" value="1"/>
</dbReference>
<evidence type="ECO:0000313" key="3">
    <source>
        <dbReference type="Proteomes" id="UP000238937"/>
    </source>
</evidence>
<keyword evidence="3" id="KW-1185">Reference proteome</keyword>
<name>A0A2T1GAP4_9CYAN</name>
<evidence type="ECO:0000256" key="1">
    <source>
        <dbReference type="SAM" id="Phobius"/>
    </source>
</evidence>
<dbReference type="OrthoDB" id="516209at2"/>
<sequence>METSTDSNIITPPVEPSFGWNAYAERTNGRFAMVGFVLLLLLELVTGQDLWTWLGLR</sequence>
<dbReference type="Proteomes" id="UP000238937">
    <property type="component" value="Unassembled WGS sequence"/>
</dbReference>
<comment type="caution">
    <text evidence="2">The sequence shown here is derived from an EMBL/GenBank/DDBJ whole genome shotgun (WGS) entry which is preliminary data.</text>
</comment>
<evidence type="ECO:0000313" key="2">
    <source>
        <dbReference type="EMBL" id="PSB54278.1"/>
    </source>
</evidence>
<accession>A0A2T1GAP4</accession>
<feature type="transmembrane region" description="Helical" evidence="1">
    <location>
        <begin position="31"/>
        <end position="54"/>
    </location>
</feature>
<reference evidence="2 3" key="1">
    <citation type="submission" date="2018-03" db="EMBL/GenBank/DDBJ databases">
        <title>The ancient ancestry and fast evolution of plastids.</title>
        <authorList>
            <person name="Moore K.R."/>
            <person name="Magnabosco C."/>
            <person name="Momper L."/>
            <person name="Gold D.A."/>
            <person name="Bosak T."/>
            <person name="Fournier G.P."/>
        </authorList>
    </citation>
    <scope>NUCLEOTIDE SEQUENCE [LARGE SCALE GENOMIC DNA]</scope>
    <source>
        <strain evidence="2 3">CCALA 037</strain>
    </source>
</reference>
<dbReference type="EMBL" id="PVWO01000272">
    <property type="protein sequence ID" value="PSB54278.1"/>
    <property type="molecule type" value="Genomic_DNA"/>
</dbReference>
<dbReference type="AlphaFoldDB" id="A0A2T1GAP4"/>
<keyword evidence="1" id="KW-0472">Membrane</keyword>
<keyword evidence="1" id="KW-1133">Transmembrane helix</keyword>
<proteinExistence type="predicted"/>
<protein>
    <submittedName>
        <fullName evidence="2">Chlorophyll A-B-binding protein</fullName>
    </submittedName>
</protein>
<keyword evidence="1" id="KW-0812">Transmembrane</keyword>
<gene>
    <name evidence="2" type="ORF">C7B77_18615</name>
</gene>